<reference evidence="2 3" key="1">
    <citation type="submission" date="2016-07" db="EMBL/GenBank/DDBJ databases">
        <title>Pervasive Adenine N6-methylation of Active Genes in Fungi.</title>
        <authorList>
            <consortium name="DOE Joint Genome Institute"/>
            <person name="Mondo S.J."/>
            <person name="Dannebaum R.O."/>
            <person name="Kuo R.C."/>
            <person name="Labutti K."/>
            <person name="Haridas S."/>
            <person name="Kuo A."/>
            <person name="Salamov A."/>
            <person name="Ahrendt S.R."/>
            <person name="Lipzen A."/>
            <person name="Sullivan W."/>
            <person name="Andreopoulos W.B."/>
            <person name="Clum A."/>
            <person name="Lindquist E."/>
            <person name="Daum C."/>
            <person name="Ramamoorthy G.K."/>
            <person name="Gryganskyi A."/>
            <person name="Culley D."/>
            <person name="Magnuson J.K."/>
            <person name="James T.Y."/>
            <person name="O'Malley M.A."/>
            <person name="Stajich J.E."/>
            <person name="Spatafora J.W."/>
            <person name="Visel A."/>
            <person name="Grigoriev I.V."/>
        </authorList>
    </citation>
    <scope>NUCLEOTIDE SEQUENCE [LARGE SCALE GENOMIC DNA]</scope>
    <source>
        <strain evidence="2 3">CBS 115471</strain>
    </source>
</reference>
<sequence>MISQLVSAGHTEAFVKKEGWLKSMARARLSQMPRSVKCAPTGYGGELRVTWESVESRRNSDYSTRIILHHCLPYIIVGVTFLITNRGQASMWSPPTPRSLKLVVDSEDLILSRENAFITKHSETSSMASDFDNPYGRAHEDSHISRERMSRPRRPSCSRESAHTVRNGTPSSLAPEEPFSTRTRRPSADVESYMLGDKIEHRDLAWANGFPSTHSFYRTREDPDQTIFIAKPKPEASNTKPKSESSPAKRKCDADSHDASPPVEMAKLEENQYPMWDKT</sequence>
<protein>
    <submittedName>
        <fullName evidence="2">Uncharacterized protein</fullName>
    </submittedName>
</protein>
<feature type="compositionally biased region" description="Polar residues" evidence="1">
    <location>
        <begin position="236"/>
        <end position="246"/>
    </location>
</feature>
<name>A0A1Y1YMP4_9PLEO</name>
<evidence type="ECO:0000313" key="3">
    <source>
        <dbReference type="Proteomes" id="UP000193144"/>
    </source>
</evidence>
<dbReference type="Proteomes" id="UP000193144">
    <property type="component" value="Unassembled WGS sequence"/>
</dbReference>
<feature type="region of interest" description="Disordered" evidence="1">
    <location>
        <begin position="128"/>
        <end position="188"/>
    </location>
</feature>
<feature type="region of interest" description="Disordered" evidence="1">
    <location>
        <begin position="227"/>
        <end position="279"/>
    </location>
</feature>
<dbReference type="AlphaFoldDB" id="A0A1Y1YMP4"/>
<accession>A0A1Y1YMP4</accession>
<comment type="caution">
    <text evidence="2">The sequence shown here is derived from an EMBL/GenBank/DDBJ whole genome shotgun (WGS) entry which is preliminary data.</text>
</comment>
<evidence type="ECO:0000313" key="2">
    <source>
        <dbReference type="EMBL" id="ORX99300.1"/>
    </source>
</evidence>
<organism evidence="2 3">
    <name type="scientific">Clohesyomyces aquaticus</name>
    <dbReference type="NCBI Taxonomy" id="1231657"/>
    <lineage>
        <taxon>Eukaryota</taxon>
        <taxon>Fungi</taxon>
        <taxon>Dikarya</taxon>
        <taxon>Ascomycota</taxon>
        <taxon>Pezizomycotina</taxon>
        <taxon>Dothideomycetes</taxon>
        <taxon>Pleosporomycetidae</taxon>
        <taxon>Pleosporales</taxon>
        <taxon>Lindgomycetaceae</taxon>
        <taxon>Clohesyomyces</taxon>
    </lineage>
</organism>
<feature type="compositionally biased region" description="Basic and acidic residues" evidence="1">
    <location>
        <begin position="137"/>
        <end position="150"/>
    </location>
</feature>
<gene>
    <name evidence="2" type="ORF">BCR34DRAFT_606671</name>
</gene>
<proteinExistence type="predicted"/>
<keyword evidence="3" id="KW-1185">Reference proteome</keyword>
<evidence type="ECO:0000256" key="1">
    <source>
        <dbReference type="SAM" id="MobiDB-lite"/>
    </source>
</evidence>
<dbReference type="OrthoDB" id="3800377at2759"/>
<dbReference type="EMBL" id="MCFA01000200">
    <property type="protein sequence ID" value="ORX99300.1"/>
    <property type="molecule type" value="Genomic_DNA"/>
</dbReference>